<feature type="domain" description="F5/8 type C" evidence="3">
    <location>
        <begin position="154"/>
        <end position="209"/>
    </location>
</feature>
<dbReference type="FunFam" id="2.60.120.260:FF:000002">
    <property type="entry name" value="Coagulation factor VIII"/>
    <property type="match status" value="1"/>
</dbReference>
<dbReference type="PROSITE" id="PS50022">
    <property type="entry name" value="FA58C_3"/>
    <property type="match status" value="4"/>
</dbReference>
<dbReference type="PROSITE" id="PS01286">
    <property type="entry name" value="FA58C_2"/>
    <property type="match status" value="1"/>
</dbReference>
<dbReference type="SUPFAM" id="SSF49785">
    <property type="entry name" value="Galactose-binding domain-like"/>
    <property type="match status" value="3"/>
</dbReference>
<evidence type="ECO:0000256" key="2">
    <source>
        <dbReference type="SAM" id="MobiDB-lite"/>
    </source>
</evidence>
<dbReference type="InParanoid" id="C3ZUB2"/>
<dbReference type="InterPro" id="IPR008979">
    <property type="entry name" value="Galactose-bd-like_sf"/>
</dbReference>
<dbReference type="PANTHER" id="PTHR24543:SF291">
    <property type="entry name" value="SMOKE ALARM, ISOFORM D"/>
    <property type="match status" value="1"/>
</dbReference>
<dbReference type="SMART" id="SM00231">
    <property type="entry name" value="FA58C"/>
    <property type="match status" value="2"/>
</dbReference>
<dbReference type="CDD" id="cd00057">
    <property type="entry name" value="FA58C"/>
    <property type="match status" value="1"/>
</dbReference>
<dbReference type="InterPro" id="IPR000421">
    <property type="entry name" value="FA58C"/>
</dbReference>
<protein>
    <recommendedName>
        <fullName evidence="3">F5/8 type C domain-containing protein</fullName>
    </recommendedName>
</protein>
<feature type="domain" description="F5/8 type C" evidence="3">
    <location>
        <begin position="210"/>
        <end position="253"/>
    </location>
</feature>
<dbReference type="AlphaFoldDB" id="C3ZUB2"/>
<gene>
    <name evidence="4" type="ORF">BRAFLDRAFT_94085</name>
</gene>
<sequence length="341" mass="37099">MESGAIPDSSITASSYHHANRAPYRGRLNWDSGSGGWAAARNDIGQWLQVDFKAMKRVTGTVIQGRLGPIYQQWVTSYKLQYSTDWVNWTPYTDSNGSDVVFPGNTDINTPVTNLLNYSVDARFVRFLPQSWNLHIAMRAEVLGCNSTAVLPACLNPLGMESGAIPDGSITASSYYNYNLAPYMGRFNGVAGGAAWAASSSAIGQWLQVFPGSVNRIVPVLNPLDNPVDARYVRFVVQSWVGKIAMRVEILGCNSACGDPLGMESGTIPDSSITASSYRNYNSNLSPYHARLNGAAGWGGWVAARSNIGQWLQKSSLPKPDRVPVHGPQVGPHLEEERVEN</sequence>
<keyword evidence="1" id="KW-1015">Disulfide bond</keyword>
<organism>
    <name type="scientific">Branchiostoma floridae</name>
    <name type="common">Florida lancelet</name>
    <name type="synonym">Amphioxus</name>
    <dbReference type="NCBI Taxonomy" id="7739"/>
    <lineage>
        <taxon>Eukaryota</taxon>
        <taxon>Metazoa</taxon>
        <taxon>Chordata</taxon>
        <taxon>Cephalochordata</taxon>
        <taxon>Leptocardii</taxon>
        <taxon>Amphioxiformes</taxon>
        <taxon>Branchiostomatidae</taxon>
        <taxon>Branchiostoma</taxon>
    </lineage>
</organism>
<feature type="domain" description="F5/8 type C" evidence="3">
    <location>
        <begin position="1"/>
        <end position="145"/>
    </location>
</feature>
<dbReference type="eggNOG" id="ENOG502QVK3">
    <property type="taxonomic scope" value="Eukaryota"/>
</dbReference>
<feature type="region of interest" description="Disordered" evidence="2">
    <location>
        <begin position="317"/>
        <end position="341"/>
    </location>
</feature>
<dbReference type="Pfam" id="PF00754">
    <property type="entry name" value="F5_F8_type_C"/>
    <property type="match status" value="1"/>
</dbReference>
<name>C3ZUB2_BRAFL</name>
<dbReference type="EMBL" id="GG666682">
    <property type="protein sequence ID" value="EEN43840.1"/>
    <property type="molecule type" value="Genomic_DNA"/>
</dbReference>
<evidence type="ECO:0000256" key="1">
    <source>
        <dbReference type="ARBA" id="ARBA00023157"/>
    </source>
</evidence>
<reference evidence="4" key="1">
    <citation type="journal article" date="2008" name="Nature">
        <title>The amphioxus genome and the evolution of the chordate karyotype.</title>
        <authorList>
            <consortium name="US DOE Joint Genome Institute (JGI-PGF)"/>
            <person name="Putnam N.H."/>
            <person name="Butts T."/>
            <person name="Ferrier D.E.K."/>
            <person name="Furlong R.F."/>
            <person name="Hellsten U."/>
            <person name="Kawashima T."/>
            <person name="Robinson-Rechavi M."/>
            <person name="Shoguchi E."/>
            <person name="Terry A."/>
            <person name="Yu J.-K."/>
            <person name="Benito-Gutierrez E.L."/>
            <person name="Dubchak I."/>
            <person name="Garcia-Fernandez J."/>
            <person name="Gibson-Brown J.J."/>
            <person name="Grigoriev I.V."/>
            <person name="Horton A.C."/>
            <person name="de Jong P.J."/>
            <person name="Jurka J."/>
            <person name="Kapitonov V.V."/>
            <person name="Kohara Y."/>
            <person name="Kuroki Y."/>
            <person name="Lindquist E."/>
            <person name="Lucas S."/>
            <person name="Osoegawa K."/>
            <person name="Pennacchio L.A."/>
            <person name="Salamov A.A."/>
            <person name="Satou Y."/>
            <person name="Sauka-Spengler T."/>
            <person name="Schmutz J."/>
            <person name="Shin-I T."/>
            <person name="Toyoda A."/>
            <person name="Bronner-Fraser M."/>
            <person name="Fujiyama A."/>
            <person name="Holland L.Z."/>
            <person name="Holland P.W.H."/>
            <person name="Satoh N."/>
            <person name="Rokhsar D.S."/>
        </authorList>
    </citation>
    <scope>NUCLEOTIDE SEQUENCE [LARGE SCALE GENOMIC DNA]</scope>
    <source>
        <strain evidence="4">S238N-H82</strain>
        <tissue evidence="4">Testes</tissue>
    </source>
</reference>
<accession>C3ZUB2</accession>
<dbReference type="Gene3D" id="2.60.120.260">
    <property type="entry name" value="Galactose-binding domain-like"/>
    <property type="match status" value="4"/>
</dbReference>
<evidence type="ECO:0000313" key="4">
    <source>
        <dbReference type="EMBL" id="EEN43840.1"/>
    </source>
</evidence>
<dbReference type="PANTHER" id="PTHR24543">
    <property type="entry name" value="MULTICOPPER OXIDASE-RELATED"/>
    <property type="match status" value="1"/>
</dbReference>
<proteinExistence type="predicted"/>
<feature type="domain" description="F5/8 type C" evidence="3">
    <location>
        <begin position="257"/>
        <end position="313"/>
    </location>
</feature>
<evidence type="ECO:0000259" key="3">
    <source>
        <dbReference type="PROSITE" id="PS50022"/>
    </source>
</evidence>